<keyword evidence="8 10" id="KW-0472">Membrane</keyword>
<feature type="transmembrane region" description="Helical" evidence="10">
    <location>
        <begin position="110"/>
        <end position="128"/>
    </location>
</feature>
<organism evidence="11 12">
    <name type="scientific">Prevotella heparinolytica</name>
    <dbReference type="NCBI Taxonomy" id="28113"/>
    <lineage>
        <taxon>Bacteria</taxon>
        <taxon>Pseudomonadati</taxon>
        <taxon>Bacteroidota</taxon>
        <taxon>Bacteroidia</taxon>
        <taxon>Bacteroidales</taxon>
        <taxon>Bacteroidaceae</taxon>
        <taxon>Bacteroides</taxon>
    </lineage>
</organism>
<feature type="transmembrane region" description="Helical" evidence="10">
    <location>
        <begin position="219"/>
        <end position="243"/>
    </location>
</feature>
<dbReference type="CDD" id="cd13137">
    <property type="entry name" value="MATE_NorM_like"/>
    <property type="match status" value="1"/>
</dbReference>
<evidence type="ECO:0000256" key="1">
    <source>
        <dbReference type="ARBA" id="ARBA00004651"/>
    </source>
</evidence>
<reference evidence="11 12" key="1">
    <citation type="submission" date="2019-03" db="EMBL/GenBank/DDBJ databases">
        <title>Genomic Encyclopedia of Type Strains, Phase IV (KMG-IV): sequencing the most valuable type-strain genomes for metagenomic binning, comparative biology and taxonomic classification.</title>
        <authorList>
            <person name="Goeker M."/>
        </authorList>
    </citation>
    <scope>NUCLEOTIDE SEQUENCE [LARGE SCALE GENOMIC DNA]</scope>
    <source>
        <strain evidence="11 12">DSM 23917</strain>
    </source>
</reference>
<feature type="transmembrane region" description="Helical" evidence="10">
    <location>
        <begin position="347"/>
        <end position="367"/>
    </location>
</feature>
<feature type="transmembrane region" description="Helical" evidence="10">
    <location>
        <begin position="444"/>
        <end position="462"/>
    </location>
</feature>
<accession>A0A4R2LII4</accession>
<dbReference type="InterPro" id="IPR048279">
    <property type="entry name" value="MdtK-like"/>
</dbReference>
<dbReference type="PIRSF" id="PIRSF006603">
    <property type="entry name" value="DinF"/>
    <property type="match status" value="1"/>
</dbReference>
<feature type="transmembrane region" description="Helical" evidence="10">
    <location>
        <begin position="148"/>
        <end position="166"/>
    </location>
</feature>
<keyword evidence="6 10" id="KW-1133">Transmembrane helix</keyword>
<feature type="transmembrane region" description="Helical" evidence="10">
    <location>
        <begin position="178"/>
        <end position="199"/>
    </location>
</feature>
<evidence type="ECO:0000313" key="12">
    <source>
        <dbReference type="Proteomes" id="UP000295600"/>
    </source>
</evidence>
<dbReference type="Proteomes" id="UP000295600">
    <property type="component" value="Unassembled WGS sequence"/>
</dbReference>
<keyword evidence="4" id="KW-1003">Cell membrane</keyword>
<feature type="transmembrane region" description="Helical" evidence="10">
    <location>
        <begin position="29"/>
        <end position="50"/>
    </location>
</feature>
<keyword evidence="3" id="KW-0050">Antiport</keyword>
<feature type="transmembrane region" description="Helical" evidence="10">
    <location>
        <begin position="387"/>
        <end position="408"/>
    </location>
</feature>
<feature type="transmembrane region" description="Helical" evidence="10">
    <location>
        <begin position="62"/>
        <end position="89"/>
    </location>
</feature>
<evidence type="ECO:0000256" key="10">
    <source>
        <dbReference type="SAM" id="Phobius"/>
    </source>
</evidence>
<feature type="transmembrane region" description="Helical" evidence="10">
    <location>
        <begin position="315"/>
        <end position="335"/>
    </location>
</feature>
<comment type="subcellular location">
    <subcellularLocation>
        <location evidence="1">Cell membrane</location>
        <topology evidence="1">Multi-pass membrane protein</topology>
    </subcellularLocation>
</comment>
<dbReference type="InterPro" id="IPR002528">
    <property type="entry name" value="MATE_fam"/>
</dbReference>
<keyword evidence="5 10" id="KW-0812">Transmembrane</keyword>
<protein>
    <recommendedName>
        <fullName evidence="9">Multidrug-efflux transporter</fullName>
    </recommendedName>
</protein>
<dbReference type="PANTHER" id="PTHR43298:SF2">
    <property type="entry name" value="FMN_FAD EXPORTER YEEO-RELATED"/>
    <property type="match status" value="1"/>
</dbReference>
<dbReference type="NCBIfam" id="TIGR00797">
    <property type="entry name" value="matE"/>
    <property type="match status" value="1"/>
</dbReference>
<feature type="transmembrane region" description="Helical" evidence="10">
    <location>
        <begin position="280"/>
        <end position="303"/>
    </location>
</feature>
<gene>
    <name evidence="11" type="ORF">EV202_11628</name>
</gene>
<dbReference type="InterPro" id="IPR050222">
    <property type="entry name" value="MATE_MdtK"/>
</dbReference>
<proteinExistence type="predicted"/>
<dbReference type="GO" id="GO:0006811">
    <property type="term" value="P:monoatomic ion transport"/>
    <property type="evidence" value="ECO:0007669"/>
    <property type="project" value="UniProtKB-KW"/>
</dbReference>
<dbReference type="GO" id="GO:0042910">
    <property type="term" value="F:xenobiotic transmembrane transporter activity"/>
    <property type="evidence" value="ECO:0007669"/>
    <property type="project" value="InterPro"/>
</dbReference>
<name>A0A4R2LII4_9BACE</name>
<evidence type="ECO:0000256" key="2">
    <source>
        <dbReference type="ARBA" id="ARBA00022448"/>
    </source>
</evidence>
<comment type="caution">
    <text evidence="11">The sequence shown here is derived from an EMBL/GenBank/DDBJ whole genome shotgun (WGS) entry which is preliminary data.</text>
</comment>
<dbReference type="PANTHER" id="PTHR43298">
    <property type="entry name" value="MULTIDRUG RESISTANCE PROTEIN NORM-RELATED"/>
    <property type="match status" value="1"/>
</dbReference>
<evidence type="ECO:0000256" key="7">
    <source>
        <dbReference type="ARBA" id="ARBA00023065"/>
    </source>
</evidence>
<dbReference type="GO" id="GO:0015297">
    <property type="term" value="F:antiporter activity"/>
    <property type="evidence" value="ECO:0007669"/>
    <property type="project" value="UniProtKB-KW"/>
</dbReference>
<feature type="transmembrane region" description="Helical" evidence="10">
    <location>
        <begin position="415"/>
        <end position="438"/>
    </location>
</feature>
<dbReference type="RefSeq" id="WP_131926792.1">
    <property type="nucleotide sequence ID" value="NZ_SLXB01000016.1"/>
</dbReference>
<dbReference type="GO" id="GO:0005886">
    <property type="term" value="C:plasma membrane"/>
    <property type="evidence" value="ECO:0007669"/>
    <property type="project" value="UniProtKB-SubCell"/>
</dbReference>
<evidence type="ECO:0000256" key="6">
    <source>
        <dbReference type="ARBA" id="ARBA00022989"/>
    </source>
</evidence>
<evidence type="ECO:0000256" key="8">
    <source>
        <dbReference type="ARBA" id="ARBA00023136"/>
    </source>
</evidence>
<keyword evidence="7" id="KW-0406">Ion transport</keyword>
<evidence type="ECO:0000256" key="3">
    <source>
        <dbReference type="ARBA" id="ARBA00022449"/>
    </source>
</evidence>
<evidence type="ECO:0000313" key="11">
    <source>
        <dbReference type="EMBL" id="TCO90620.1"/>
    </source>
</evidence>
<keyword evidence="2" id="KW-0813">Transport</keyword>
<dbReference type="EMBL" id="SLXB01000016">
    <property type="protein sequence ID" value="TCO90620.1"/>
    <property type="molecule type" value="Genomic_DNA"/>
</dbReference>
<dbReference type="Pfam" id="PF01554">
    <property type="entry name" value="MatE"/>
    <property type="match status" value="2"/>
</dbReference>
<evidence type="ECO:0000256" key="9">
    <source>
        <dbReference type="ARBA" id="ARBA00031636"/>
    </source>
</evidence>
<dbReference type="AlphaFoldDB" id="A0A4R2LII4"/>
<sequence>MTTRAEKTNRLLALIRDGKPMTLGQQLRLTVQLSIPAVIAQLSSIIMQYIDAAMVGSLGAEASASIGLVSTTTWLFWGLCVAAATGFSVQVAHKIGAGDMQGARAVLRQSLIATLGFSLLLAMLGVAISDALPGWLGGDVSIRQNASLYFLIFSFFLPALQMNFLAGGMLRCSGNMHVPSMLGVTMCILDVVFNFFLIFPSREWSLASYSFTMPGAGLGVVGAALGTVAAETVVAGILLWYLWNRSDELKLGGERGGFQPKTKTLKRALRISLPMGLEHFVICGAQIMTTVIVAPLGVFAIAANSFAITAESLCYMPGYGIADAATTLVGQSLGAKRRRLTRSFARITVFMGMAIMGVMGVAMYIFAPQIIGLMTPVEEIRELGIMVLRIEAFAEPMFAASIVGYGVFVGAADTLVPCLMNFFSIWIVRLSLAALLAPTLGLKGVWIAMCVELCFRGMIFLIRLKRERWMKNIYT</sequence>
<evidence type="ECO:0000256" key="5">
    <source>
        <dbReference type="ARBA" id="ARBA00022692"/>
    </source>
</evidence>
<evidence type="ECO:0000256" key="4">
    <source>
        <dbReference type="ARBA" id="ARBA00022475"/>
    </source>
</evidence>